<dbReference type="OMA" id="ISNASRW"/>
<evidence type="ECO:0000313" key="2">
    <source>
        <dbReference type="Proteomes" id="UP000005447"/>
    </source>
</evidence>
<accession>H0V6F8</accession>
<reference evidence="1" key="2">
    <citation type="submission" date="2025-08" db="UniProtKB">
        <authorList>
            <consortium name="Ensembl"/>
        </authorList>
    </citation>
    <scope>IDENTIFICATION</scope>
    <source>
        <strain evidence="1">2N</strain>
    </source>
</reference>
<dbReference type="Proteomes" id="UP000005447">
    <property type="component" value="Unassembled WGS sequence"/>
</dbReference>
<evidence type="ECO:0000313" key="1">
    <source>
        <dbReference type="Ensembl" id="ENSCPOP00000005277.3"/>
    </source>
</evidence>
<name>H0V6F8_CAVPO</name>
<dbReference type="HOGENOM" id="CLU_011220_4_2_1"/>
<dbReference type="EMBL" id="AAKN02038203">
    <property type="status" value="NOT_ANNOTATED_CDS"/>
    <property type="molecule type" value="Genomic_DNA"/>
</dbReference>
<dbReference type="STRING" id="10141.ENSCPOP00000005277"/>
<dbReference type="eggNOG" id="KOG2861">
    <property type="taxonomic scope" value="Eukaryota"/>
</dbReference>
<sequence>MSARLLRALTGSHSVLSKAHPCQRLVHLTLKPLKEFGNPTCNSTLMIHQNLESHFPVTAADGLSKPRVLEMNWKISDASRLSPLTTAHCQDDKGHLLTMKSLGTHRKVTHKPSLLGSQWFIKILKRHCSSVSTETFVPKQDFPQF</sequence>
<dbReference type="InParanoid" id="H0V6F8"/>
<dbReference type="VEuPathDB" id="HostDB:ENSCPOG00000005849"/>
<dbReference type="AlphaFoldDB" id="H0V6F8"/>
<organism evidence="1 2">
    <name type="scientific">Cavia porcellus</name>
    <name type="common">Guinea pig</name>
    <dbReference type="NCBI Taxonomy" id="10141"/>
    <lineage>
        <taxon>Eukaryota</taxon>
        <taxon>Metazoa</taxon>
        <taxon>Chordata</taxon>
        <taxon>Craniata</taxon>
        <taxon>Vertebrata</taxon>
        <taxon>Euteleostomi</taxon>
        <taxon>Mammalia</taxon>
        <taxon>Eutheria</taxon>
        <taxon>Euarchontoglires</taxon>
        <taxon>Glires</taxon>
        <taxon>Rodentia</taxon>
        <taxon>Hystricomorpha</taxon>
        <taxon>Caviidae</taxon>
        <taxon>Cavia</taxon>
    </lineage>
</organism>
<reference evidence="1" key="3">
    <citation type="submission" date="2025-09" db="UniProtKB">
        <authorList>
            <consortium name="Ensembl"/>
        </authorList>
    </citation>
    <scope>IDENTIFICATION</scope>
    <source>
        <strain evidence="1">2N</strain>
    </source>
</reference>
<proteinExistence type="predicted"/>
<dbReference type="Ensembl" id="ENSCPOT00000005912.3">
    <property type="protein sequence ID" value="ENSCPOP00000005277.3"/>
    <property type="gene ID" value="ENSCPOG00000005849.4"/>
</dbReference>
<gene>
    <name evidence="1" type="primary">Rmnd1</name>
</gene>
<reference evidence="2" key="1">
    <citation type="journal article" date="2011" name="Nature">
        <title>A high-resolution map of human evolutionary constraint using 29 mammals.</title>
        <authorList>
            <person name="Lindblad-Toh K."/>
            <person name="Garber M."/>
            <person name="Zuk O."/>
            <person name="Lin M.F."/>
            <person name="Parker B.J."/>
            <person name="Washietl S."/>
            <person name="Kheradpour P."/>
            <person name="Ernst J."/>
            <person name="Jordan G."/>
            <person name="Mauceli E."/>
            <person name="Ward L.D."/>
            <person name="Lowe C.B."/>
            <person name="Holloway A.K."/>
            <person name="Clamp M."/>
            <person name="Gnerre S."/>
            <person name="Alfoldi J."/>
            <person name="Beal K."/>
            <person name="Chang J."/>
            <person name="Clawson H."/>
            <person name="Cuff J."/>
            <person name="Di Palma F."/>
            <person name="Fitzgerald S."/>
            <person name="Flicek P."/>
            <person name="Guttman M."/>
            <person name="Hubisz M.J."/>
            <person name="Jaffe D.B."/>
            <person name="Jungreis I."/>
            <person name="Kent W.J."/>
            <person name="Kostka D."/>
            <person name="Lara M."/>
            <person name="Martins A.L."/>
            <person name="Massingham T."/>
            <person name="Moltke I."/>
            <person name="Raney B.J."/>
            <person name="Rasmussen M.D."/>
            <person name="Robinson J."/>
            <person name="Stark A."/>
            <person name="Vilella A.J."/>
            <person name="Wen J."/>
            <person name="Xie X."/>
            <person name="Zody M.C."/>
            <person name="Baldwin J."/>
            <person name="Bloom T."/>
            <person name="Chin C.W."/>
            <person name="Heiman D."/>
            <person name="Nicol R."/>
            <person name="Nusbaum C."/>
            <person name="Young S."/>
            <person name="Wilkinson J."/>
            <person name="Worley K.C."/>
            <person name="Kovar C.L."/>
            <person name="Muzny D.M."/>
            <person name="Gibbs R.A."/>
            <person name="Cree A."/>
            <person name="Dihn H.H."/>
            <person name="Fowler G."/>
            <person name="Jhangiani S."/>
            <person name="Joshi V."/>
            <person name="Lee S."/>
            <person name="Lewis L.R."/>
            <person name="Nazareth L.V."/>
            <person name="Okwuonu G."/>
            <person name="Santibanez J."/>
            <person name="Warren W.C."/>
            <person name="Mardis E.R."/>
            <person name="Weinstock G.M."/>
            <person name="Wilson R.K."/>
            <person name="Delehaunty K."/>
            <person name="Dooling D."/>
            <person name="Fronik C."/>
            <person name="Fulton L."/>
            <person name="Fulton B."/>
            <person name="Graves T."/>
            <person name="Minx P."/>
            <person name="Sodergren E."/>
            <person name="Birney E."/>
            <person name="Margulies E.H."/>
            <person name="Herrero J."/>
            <person name="Green E.D."/>
            <person name="Haussler D."/>
            <person name="Siepel A."/>
            <person name="Goldman N."/>
            <person name="Pollard K.S."/>
            <person name="Pedersen J.S."/>
            <person name="Lander E.S."/>
            <person name="Kellis M."/>
        </authorList>
    </citation>
    <scope>NUCLEOTIDE SEQUENCE [LARGE SCALE GENOMIC DNA]</scope>
    <source>
        <strain evidence="2">2N</strain>
    </source>
</reference>
<keyword evidence="2" id="KW-1185">Reference proteome</keyword>
<dbReference type="EMBL" id="AAKN02038204">
    <property type="status" value="NOT_ANNOTATED_CDS"/>
    <property type="molecule type" value="Genomic_DNA"/>
</dbReference>
<dbReference type="GeneTree" id="ENSGT01130000282379"/>
<protein>
    <submittedName>
        <fullName evidence="1">Uncharacterized protein</fullName>
    </submittedName>
</protein>
<dbReference type="Bgee" id="ENSCPOG00000005849">
    <property type="expression patterns" value="Expressed in liver and 13 other cell types or tissues"/>
</dbReference>